<dbReference type="AlphaFoldDB" id="A0A3S3ST65"/>
<feature type="chain" id="PRO_5018663859" evidence="1">
    <location>
        <begin position="27"/>
        <end position="375"/>
    </location>
</feature>
<sequence length="375" mass="41642">MKKMKVKYFKKITIACLVMLAISVKGQQRPQTPIAPFPYDVEEVFYKVASDTAVKLAATVTIPKDQGPFPAILIIGGSGQTSRDQPFFNHKPLWVLADFLTRLGYVTLRFDDRGAGSSTLGSKKIHELQEEDYLADASAGIDFLKKHPSVDPKKIGVIGHSAGAGQGLALLADKSKQLVFSIMLAGYVNNYPHMVVAHQSKMMAKAAGWPLSWQRADSSFVSRSIYYTKNENNYEQRYKAIKAIADEELTKLGKLETDELQKRINTRVYILASEQFHKAAQVEPKDNLLMIKSPVLIINGDLDLNVDAAYHSPRMASSLQKNFNSKSKIVVLKGINHMLQGGGRTGLMEESKDINETISPLILEQISKWLSTLSK</sequence>
<proteinExistence type="predicted"/>
<keyword evidence="3" id="KW-0378">Hydrolase</keyword>
<dbReference type="PANTHER" id="PTHR43265">
    <property type="entry name" value="ESTERASE ESTD"/>
    <property type="match status" value="1"/>
</dbReference>
<comment type="caution">
    <text evidence="3">The sequence shown here is derived from an EMBL/GenBank/DDBJ whole genome shotgun (WGS) entry which is preliminary data.</text>
</comment>
<keyword evidence="1" id="KW-0732">Signal</keyword>
<dbReference type="InterPro" id="IPR000383">
    <property type="entry name" value="Xaa-Pro-like_dom"/>
</dbReference>
<dbReference type="Pfam" id="PF02129">
    <property type="entry name" value="Peptidase_S15"/>
    <property type="match status" value="1"/>
</dbReference>
<evidence type="ECO:0000259" key="2">
    <source>
        <dbReference type="Pfam" id="PF02129"/>
    </source>
</evidence>
<dbReference type="PANTHER" id="PTHR43265:SF1">
    <property type="entry name" value="ESTERASE ESTD"/>
    <property type="match status" value="1"/>
</dbReference>
<dbReference type="GO" id="GO:0052689">
    <property type="term" value="F:carboxylic ester hydrolase activity"/>
    <property type="evidence" value="ECO:0007669"/>
    <property type="project" value="TreeGrafter"/>
</dbReference>
<reference evidence="3 4" key="1">
    <citation type="submission" date="2018-06" db="EMBL/GenBank/DDBJ databases">
        <title>Pedobacter endophyticus sp. nov., an endophytic bacterium isolated from a leaf of Triticum aestivum.</title>
        <authorList>
            <person name="Zhang L."/>
        </authorList>
    </citation>
    <scope>NUCLEOTIDE SEQUENCE [LARGE SCALE GENOMIC DNA]</scope>
    <source>
        <strain evidence="3 4">CM134L-2</strain>
    </source>
</reference>
<dbReference type="Gene3D" id="3.40.50.1820">
    <property type="entry name" value="alpha/beta hydrolase"/>
    <property type="match status" value="1"/>
</dbReference>
<dbReference type="OrthoDB" id="9809549at2"/>
<feature type="domain" description="Xaa-Pro dipeptidyl-peptidase-like" evidence="2">
    <location>
        <begin position="54"/>
        <end position="306"/>
    </location>
</feature>
<evidence type="ECO:0000256" key="1">
    <source>
        <dbReference type="SAM" id="SignalP"/>
    </source>
</evidence>
<keyword evidence="4" id="KW-1185">Reference proteome</keyword>
<dbReference type="InterPro" id="IPR053145">
    <property type="entry name" value="AB_hydrolase_Est10"/>
</dbReference>
<gene>
    <name evidence="3" type="ORF">DPV69_00440</name>
</gene>
<dbReference type="SUPFAM" id="SSF53474">
    <property type="entry name" value="alpha/beta-Hydrolases"/>
    <property type="match status" value="1"/>
</dbReference>
<evidence type="ECO:0000313" key="4">
    <source>
        <dbReference type="Proteomes" id="UP000284120"/>
    </source>
</evidence>
<accession>A0A3S3ST65</accession>
<protein>
    <submittedName>
        <fullName evidence="3">Alpha/beta fold hydrolase</fullName>
    </submittedName>
</protein>
<name>A0A3S3ST65_9SPHI</name>
<dbReference type="Proteomes" id="UP000284120">
    <property type="component" value="Unassembled WGS sequence"/>
</dbReference>
<feature type="signal peptide" evidence="1">
    <location>
        <begin position="1"/>
        <end position="26"/>
    </location>
</feature>
<dbReference type="RefSeq" id="WP_113645286.1">
    <property type="nucleotide sequence ID" value="NZ_QMHN01000001.1"/>
</dbReference>
<evidence type="ECO:0000313" key="3">
    <source>
        <dbReference type="EMBL" id="RWU09848.1"/>
    </source>
</evidence>
<dbReference type="EMBL" id="SAYW01000001">
    <property type="protein sequence ID" value="RWU09848.1"/>
    <property type="molecule type" value="Genomic_DNA"/>
</dbReference>
<organism evidence="3 4">
    <name type="scientific">Pedobacter chitinilyticus</name>
    <dbReference type="NCBI Taxonomy" id="2233776"/>
    <lineage>
        <taxon>Bacteria</taxon>
        <taxon>Pseudomonadati</taxon>
        <taxon>Bacteroidota</taxon>
        <taxon>Sphingobacteriia</taxon>
        <taxon>Sphingobacteriales</taxon>
        <taxon>Sphingobacteriaceae</taxon>
        <taxon>Pedobacter</taxon>
    </lineage>
</organism>
<dbReference type="InterPro" id="IPR029058">
    <property type="entry name" value="AB_hydrolase_fold"/>
</dbReference>